<evidence type="ECO:0000313" key="1">
    <source>
        <dbReference type="EMBL" id="CAE7041924.1"/>
    </source>
</evidence>
<keyword evidence="2" id="KW-1185">Reference proteome</keyword>
<comment type="caution">
    <text evidence="1">The sequence shown here is derived from an EMBL/GenBank/DDBJ whole genome shotgun (WGS) entry which is preliminary data.</text>
</comment>
<dbReference type="EMBL" id="CAJNDS010000307">
    <property type="protein sequence ID" value="CAE7041924.1"/>
    <property type="molecule type" value="Genomic_DNA"/>
</dbReference>
<protein>
    <submittedName>
        <fullName evidence="1">Uncharacterized protein</fullName>
    </submittedName>
</protein>
<gene>
    <name evidence="1" type="ORF">SNAT2548_LOCUS4943</name>
</gene>
<organism evidence="1 2">
    <name type="scientific">Symbiodinium natans</name>
    <dbReference type="NCBI Taxonomy" id="878477"/>
    <lineage>
        <taxon>Eukaryota</taxon>
        <taxon>Sar</taxon>
        <taxon>Alveolata</taxon>
        <taxon>Dinophyceae</taxon>
        <taxon>Suessiales</taxon>
        <taxon>Symbiodiniaceae</taxon>
        <taxon>Symbiodinium</taxon>
    </lineage>
</organism>
<reference evidence="1" key="1">
    <citation type="submission" date="2021-02" db="EMBL/GenBank/DDBJ databases">
        <authorList>
            <person name="Dougan E. K."/>
            <person name="Rhodes N."/>
            <person name="Thang M."/>
            <person name="Chan C."/>
        </authorList>
    </citation>
    <scope>NUCLEOTIDE SEQUENCE</scope>
</reference>
<dbReference type="Proteomes" id="UP000604046">
    <property type="component" value="Unassembled WGS sequence"/>
</dbReference>
<name>A0A812IQE8_9DINO</name>
<evidence type="ECO:0000313" key="2">
    <source>
        <dbReference type="Proteomes" id="UP000604046"/>
    </source>
</evidence>
<sequence>MLWHWPRLLRFCSKAVGLNHALPVHWAARQVDDASQSPEIQGEGLDIKALVASHPFNKGNLRPSPAAARRFRGEPPGQRTLCYAGQMRLIAIPNWQSTTSEPQAMQFPQSFRPEGTLLASAIVKTMAYFHVGPGFLRELVLLQPRTVRE</sequence>
<dbReference type="AlphaFoldDB" id="A0A812IQE8"/>
<accession>A0A812IQE8</accession>
<proteinExistence type="predicted"/>